<keyword evidence="6 8" id="KW-0472">Membrane</keyword>
<evidence type="ECO:0000256" key="5">
    <source>
        <dbReference type="ARBA" id="ARBA00022989"/>
    </source>
</evidence>
<evidence type="ECO:0000256" key="3">
    <source>
        <dbReference type="ARBA" id="ARBA00022448"/>
    </source>
</evidence>
<dbReference type="GO" id="GO:0005886">
    <property type="term" value="C:plasma membrane"/>
    <property type="evidence" value="ECO:0007669"/>
    <property type="project" value="TreeGrafter"/>
</dbReference>
<dbReference type="InterPro" id="IPR034294">
    <property type="entry name" value="Aquaporin_transptr"/>
</dbReference>
<reference evidence="9" key="1">
    <citation type="journal article" date="2019" name="bioRxiv">
        <title>The Genome of the Zebra Mussel, Dreissena polymorpha: A Resource for Invasive Species Research.</title>
        <authorList>
            <person name="McCartney M.A."/>
            <person name="Auch B."/>
            <person name="Kono T."/>
            <person name="Mallez S."/>
            <person name="Zhang Y."/>
            <person name="Obille A."/>
            <person name="Becker A."/>
            <person name="Abrahante J.E."/>
            <person name="Garbe J."/>
            <person name="Badalamenti J.P."/>
            <person name="Herman A."/>
            <person name="Mangelson H."/>
            <person name="Liachko I."/>
            <person name="Sullivan S."/>
            <person name="Sone E.D."/>
            <person name="Koren S."/>
            <person name="Silverstein K.A.T."/>
            <person name="Beckman K.B."/>
            <person name="Gohl D.M."/>
        </authorList>
    </citation>
    <scope>NUCLEOTIDE SEQUENCE</scope>
    <source>
        <strain evidence="9">Duluth1</strain>
        <tissue evidence="9">Whole animal</tissue>
    </source>
</reference>
<protein>
    <recommendedName>
        <fullName evidence="11">Aquaporin</fullName>
    </recommendedName>
</protein>
<comment type="caution">
    <text evidence="9">The sequence shown here is derived from an EMBL/GenBank/DDBJ whole genome shotgun (WGS) entry which is preliminary data.</text>
</comment>
<evidence type="ECO:0000256" key="1">
    <source>
        <dbReference type="ARBA" id="ARBA00004141"/>
    </source>
</evidence>
<dbReference type="PROSITE" id="PS00221">
    <property type="entry name" value="MIP"/>
    <property type="match status" value="1"/>
</dbReference>
<evidence type="ECO:0000256" key="4">
    <source>
        <dbReference type="ARBA" id="ARBA00022692"/>
    </source>
</evidence>
<keyword evidence="4 7" id="KW-0812">Transmembrane</keyword>
<accession>A0A9D4LX98</accession>
<keyword evidence="5 8" id="KW-1133">Transmembrane helix</keyword>
<dbReference type="EMBL" id="JAIWYP010000002">
    <property type="protein sequence ID" value="KAH3866797.1"/>
    <property type="molecule type" value="Genomic_DNA"/>
</dbReference>
<name>A0A9D4LX98_DREPO</name>
<feature type="transmembrane region" description="Helical" evidence="8">
    <location>
        <begin position="38"/>
        <end position="62"/>
    </location>
</feature>
<comment type="subcellular location">
    <subcellularLocation>
        <location evidence="1">Membrane</location>
        <topology evidence="1">Multi-pass membrane protein</topology>
    </subcellularLocation>
</comment>
<gene>
    <name evidence="9" type="ORF">DPMN_029920</name>
</gene>
<feature type="transmembrane region" description="Helical" evidence="8">
    <location>
        <begin position="105"/>
        <end position="124"/>
    </location>
</feature>
<evidence type="ECO:0008006" key="11">
    <source>
        <dbReference type="Google" id="ProtNLM"/>
    </source>
</evidence>
<keyword evidence="3 7" id="KW-0813">Transport</keyword>
<evidence type="ECO:0000256" key="8">
    <source>
        <dbReference type="SAM" id="Phobius"/>
    </source>
</evidence>
<evidence type="ECO:0000256" key="2">
    <source>
        <dbReference type="ARBA" id="ARBA00006175"/>
    </source>
</evidence>
<dbReference type="PANTHER" id="PTHR19139:SF284">
    <property type="entry name" value="AQUAPORIN"/>
    <property type="match status" value="1"/>
</dbReference>
<evidence type="ECO:0000313" key="10">
    <source>
        <dbReference type="Proteomes" id="UP000828390"/>
    </source>
</evidence>
<dbReference type="InterPro" id="IPR023271">
    <property type="entry name" value="Aquaporin-like"/>
</dbReference>
<dbReference type="InterPro" id="IPR022357">
    <property type="entry name" value="MIP_CS"/>
</dbReference>
<comment type="similarity">
    <text evidence="2 7">Belongs to the MIP/aquaporin (TC 1.A.8) family.</text>
</comment>
<proteinExistence type="inferred from homology"/>
<dbReference type="Pfam" id="PF00230">
    <property type="entry name" value="MIP"/>
    <property type="match status" value="1"/>
</dbReference>
<dbReference type="GO" id="GO:0015250">
    <property type="term" value="F:water channel activity"/>
    <property type="evidence" value="ECO:0007669"/>
    <property type="project" value="TreeGrafter"/>
</dbReference>
<evidence type="ECO:0000256" key="6">
    <source>
        <dbReference type="ARBA" id="ARBA00023136"/>
    </source>
</evidence>
<keyword evidence="10" id="KW-1185">Reference proteome</keyword>
<dbReference type="OrthoDB" id="3222at2759"/>
<feature type="transmembrane region" description="Helical" evidence="8">
    <location>
        <begin position="176"/>
        <end position="195"/>
    </location>
</feature>
<sequence>MSDKERLINKDASMSISGYTPQEHGTFDRVIRPMAAEFVGVALFVFVACCSLNSGDLVAAALGHGLTIALLVVGFGAISGAHFNPAVTLGVTLGGGLPVSLLPGYWIAQLGGGILGAAIVRGTLPSSVYASISGGTHQLGKEVTAGWGFLIEVVLTTVLVLTVLMAAVNRQTKSKLAPLAIGFAVSVDIMAGGPLTGASMNPARAFGPAVVASAVVEHAWTYHYIYWLGPLTGALLAAILFRLLFASPNNRWISKQEPF</sequence>
<organism evidence="9 10">
    <name type="scientific">Dreissena polymorpha</name>
    <name type="common">Zebra mussel</name>
    <name type="synonym">Mytilus polymorpha</name>
    <dbReference type="NCBI Taxonomy" id="45954"/>
    <lineage>
        <taxon>Eukaryota</taxon>
        <taxon>Metazoa</taxon>
        <taxon>Spiralia</taxon>
        <taxon>Lophotrochozoa</taxon>
        <taxon>Mollusca</taxon>
        <taxon>Bivalvia</taxon>
        <taxon>Autobranchia</taxon>
        <taxon>Heteroconchia</taxon>
        <taxon>Euheterodonta</taxon>
        <taxon>Imparidentia</taxon>
        <taxon>Neoheterodontei</taxon>
        <taxon>Myida</taxon>
        <taxon>Dreissenoidea</taxon>
        <taxon>Dreissenidae</taxon>
        <taxon>Dreissena</taxon>
    </lineage>
</organism>
<feature type="transmembrane region" description="Helical" evidence="8">
    <location>
        <begin position="144"/>
        <end position="164"/>
    </location>
</feature>
<evidence type="ECO:0000313" key="9">
    <source>
        <dbReference type="EMBL" id="KAH3866797.1"/>
    </source>
</evidence>
<feature type="transmembrane region" description="Helical" evidence="8">
    <location>
        <begin position="224"/>
        <end position="245"/>
    </location>
</feature>
<dbReference type="PRINTS" id="PR00783">
    <property type="entry name" value="MINTRINSICP"/>
</dbReference>
<feature type="transmembrane region" description="Helical" evidence="8">
    <location>
        <begin position="68"/>
        <end position="93"/>
    </location>
</feature>
<dbReference type="Proteomes" id="UP000828390">
    <property type="component" value="Unassembled WGS sequence"/>
</dbReference>
<reference evidence="9" key="2">
    <citation type="submission" date="2020-11" db="EMBL/GenBank/DDBJ databases">
        <authorList>
            <person name="McCartney M.A."/>
            <person name="Auch B."/>
            <person name="Kono T."/>
            <person name="Mallez S."/>
            <person name="Becker A."/>
            <person name="Gohl D.M."/>
            <person name="Silverstein K.A.T."/>
            <person name="Koren S."/>
            <person name="Bechman K.B."/>
            <person name="Herman A."/>
            <person name="Abrahante J.E."/>
            <person name="Garbe J."/>
        </authorList>
    </citation>
    <scope>NUCLEOTIDE SEQUENCE</scope>
    <source>
        <strain evidence="9">Duluth1</strain>
        <tissue evidence="9">Whole animal</tissue>
    </source>
</reference>
<dbReference type="FunFam" id="1.20.1080.10:FF:000019">
    <property type="entry name" value="AQuaPorin or aquaglyceroporin related"/>
    <property type="match status" value="1"/>
</dbReference>
<dbReference type="Gene3D" id="1.20.1080.10">
    <property type="entry name" value="Glycerol uptake facilitator protein"/>
    <property type="match status" value="1"/>
</dbReference>
<dbReference type="PANTHER" id="PTHR19139">
    <property type="entry name" value="AQUAPORIN TRANSPORTER"/>
    <property type="match status" value="1"/>
</dbReference>
<dbReference type="InterPro" id="IPR000425">
    <property type="entry name" value="MIP"/>
</dbReference>
<dbReference type="AlphaFoldDB" id="A0A9D4LX98"/>
<evidence type="ECO:0000256" key="7">
    <source>
        <dbReference type="RuleBase" id="RU000477"/>
    </source>
</evidence>
<dbReference type="SUPFAM" id="SSF81338">
    <property type="entry name" value="Aquaporin-like"/>
    <property type="match status" value="1"/>
</dbReference>